<evidence type="ECO:0000256" key="6">
    <source>
        <dbReference type="ARBA" id="ARBA00022692"/>
    </source>
</evidence>
<evidence type="ECO:0000256" key="9">
    <source>
        <dbReference type="ARBA" id="ARBA00023136"/>
    </source>
</evidence>
<dbReference type="PANTHER" id="PTHR19300">
    <property type="entry name" value="BETA-1,4-GALACTOSYLTRANSFERASE"/>
    <property type="match status" value="1"/>
</dbReference>
<keyword evidence="4 14" id="KW-0328">Glycosyltransferase</keyword>
<gene>
    <name evidence="14" type="primary">B4galt2-001</name>
</gene>
<proteinExistence type="evidence at transcript level"/>
<dbReference type="InterPro" id="IPR003859">
    <property type="entry name" value="Galactosyl_T"/>
</dbReference>
<dbReference type="UniPathway" id="UPA00378"/>
<evidence type="ECO:0000256" key="2">
    <source>
        <dbReference type="ARBA" id="ARBA00004922"/>
    </source>
</evidence>
<dbReference type="EMBL" id="LR783243">
    <property type="protein sequence ID" value="CAB3224889.1"/>
    <property type="molecule type" value="mRNA"/>
</dbReference>
<evidence type="ECO:0000256" key="3">
    <source>
        <dbReference type="ARBA" id="ARBA00005735"/>
    </source>
</evidence>
<dbReference type="Pfam" id="PF13733">
    <property type="entry name" value="Glyco_transf_7N"/>
    <property type="match status" value="1"/>
</dbReference>
<evidence type="ECO:0000256" key="8">
    <source>
        <dbReference type="ARBA" id="ARBA00022989"/>
    </source>
</evidence>
<keyword evidence="6 11" id="KW-0812">Transmembrane</keyword>
<dbReference type="InterPro" id="IPR029044">
    <property type="entry name" value="Nucleotide-diphossugar_trans"/>
</dbReference>
<organism evidence="14">
    <name type="scientific">Phallusia mammillata</name>
    <dbReference type="NCBI Taxonomy" id="59560"/>
    <lineage>
        <taxon>Eukaryota</taxon>
        <taxon>Metazoa</taxon>
        <taxon>Chordata</taxon>
        <taxon>Tunicata</taxon>
        <taxon>Ascidiacea</taxon>
        <taxon>Phlebobranchia</taxon>
        <taxon>Ascidiidae</taxon>
        <taxon>Phallusia</taxon>
    </lineage>
</organism>
<dbReference type="PANTHER" id="PTHR19300:SF57">
    <property type="entry name" value="BETA-1,4-N-ACETYLGALACTOSAMINYLTRANSFERASE"/>
    <property type="match status" value="1"/>
</dbReference>
<comment type="pathway">
    <text evidence="2">Protein modification; protein glycosylation.</text>
</comment>
<name>A0A6F9D838_9ASCI</name>
<keyword evidence="9 11" id="KW-0472">Membrane</keyword>
<accession>A0A6F9D838</accession>
<dbReference type="SUPFAM" id="SSF53448">
    <property type="entry name" value="Nucleotide-diphospho-sugar transferases"/>
    <property type="match status" value="1"/>
</dbReference>
<dbReference type="CDD" id="cd00899">
    <property type="entry name" value="b4GalT"/>
    <property type="match status" value="1"/>
</dbReference>
<dbReference type="GO" id="GO:0005975">
    <property type="term" value="P:carbohydrate metabolic process"/>
    <property type="evidence" value="ECO:0007669"/>
    <property type="project" value="InterPro"/>
</dbReference>
<evidence type="ECO:0000259" key="13">
    <source>
        <dbReference type="Pfam" id="PF13733"/>
    </source>
</evidence>
<dbReference type="InterPro" id="IPR027995">
    <property type="entry name" value="Galactosyl_T_N"/>
</dbReference>
<keyword evidence="10" id="KW-0325">Glycoprotein</keyword>
<dbReference type="PRINTS" id="PR02050">
    <property type="entry name" value="B14GALTRFASE"/>
</dbReference>
<comment type="similarity">
    <text evidence="3">Belongs to the glycosyltransferase 7 family.</text>
</comment>
<dbReference type="Gene3D" id="3.90.550.10">
    <property type="entry name" value="Spore Coat Polysaccharide Biosynthesis Protein SpsA, Chain A"/>
    <property type="match status" value="1"/>
</dbReference>
<evidence type="ECO:0000256" key="1">
    <source>
        <dbReference type="ARBA" id="ARBA00004606"/>
    </source>
</evidence>
<feature type="transmembrane region" description="Helical" evidence="11">
    <location>
        <begin position="30"/>
        <end position="48"/>
    </location>
</feature>
<evidence type="ECO:0000256" key="11">
    <source>
        <dbReference type="SAM" id="Phobius"/>
    </source>
</evidence>
<keyword evidence="7" id="KW-0735">Signal-anchor</keyword>
<dbReference type="GO" id="GO:0005794">
    <property type="term" value="C:Golgi apparatus"/>
    <property type="evidence" value="ECO:0007669"/>
    <property type="project" value="TreeGrafter"/>
</dbReference>
<keyword evidence="5 14" id="KW-0808">Transferase</keyword>
<dbReference type="GO" id="GO:0008378">
    <property type="term" value="F:galactosyltransferase activity"/>
    <property type="evidence" value="ECO:0007669"/>
    <property type="project" value="TreeGrafter"/>
</dbReference>
<evidence type="ECO:0000256" key="5">
    <source>
        <dbReference type="ARBA" id="ARBA00022679"/>
    </source>
</evidence>
<protein>
    <submittedName>
        <fullName evidence="14">Beta-1,4-galactosyltransferase 2-like</fullName>
    </submittedName>
</protein>
<reference evidence="14" key="1">
    <citation type="submission" date="2020-04" db="EMBL/GenBank/DDBJ databases">
        <authorList>
            <person name="Neveu A P."/>
        </authorList>
    </citation>
    <scope>NUCLEOTIDE SEQUENCE</scope>
    <source>
        <tissue evidence="14">Whole embryo</tissue>
    </source>
</reference>
<keyword evidence="8 11" id="KW-1133">Transmembrane helix</keyword>
<feature type="domain" description="Galactosyltransferase C-terminal" evidence="12">
    <location>
        <begin position="237"/>
        <end position="314"/>
    </location>
</feature>
<evidence type="ECO:0000256" key="10">
    <source>
        <dbReference type="ARBA" id="ARBA00023180"/>
    </source>
</evidence>
<comment type="subcellular location">
    <subcellularLocation>
        <location evidence="1">Membrane</location>
        <topology evidence="1">Single-pass type II membrane protein</topology>
    </subcellularLocation>
</comment>
<feature type="domain" description="Galactosyltransferase N-terminal" evidence="13">
    <location>
        <begin position="99"/>
        <end position="232"/>
    </location>
</feature>
<dbReference type="InterPro" id="IPR027791">
    <property type="entry name" value="Galactosyl_T_C"/>
</dbReference>
<evidence type="ECO:0000256" key="4">
    <source>
        <dbReference type="ARBA" id="ARBA00022676"/>
    </source>
</evidence>
<dbReference type="Pfam" id="PF02709">
    <property type="entry name" value="Glyco_transf_7C"/>
    <property type="match status" value="1"/>
</dbReference>
<sequence>MTLLQRISRSISSCGFIPSRWLRRPGKRKYVKVFLVGLFTLVAALSMSRRNSDHPYNSNIRVPSDAHRFSEEIRKVPKSVEYDVKEEAASRHLMGLKNCSETPSELLGTLFINPNITPSYEEVEKVSGPDLLKGGCYVPTACKPLQKVAVIIPFKDRDAHLKTLLYYLHPILKRQKTKYCIYVAEQFDNGQFNKAMVMNAAFEEAMKLDSYDCIVFHDVDMIPENDMNMYMCGNQPRHLSPAIDKFEYKPHYGTDFGGVTGISPKQYRKANGHSNQFWGWGGEDNDMEFRIFYNKMKIVPSDLKVGRYKMIVHKHPWKFSPNQFPFRLNKTREIRATTDGLSDLKYLLVDTVRQSTYTKFVIDVRRIEVKRITLFVDGKPTMDIDINPVKGACVWKKWDGITLEDVYQFDRLTIYHSLDLAKRECEAMGLVCGGVVKEDNGEHYTLHLKAMPRHREDILERLIKENNGKLPLGALGNDLRHAQLRIKELAALGEIKLDHRFDDNDTSHGLTKREFSNYILPFHNYHGTPTAYIKYCPSILGAYQPLPQPIEVHVDKNIMNWVDEHYNGNIRHYFSFEVEMKVILTPSKFLYYRDSKHFEAQLNKGENFYTFHWPTDKIPDFSKPDTPREYMLKTVEFTIPNIPGCYAVESKIQDRYQQPYFQWNWWFEVTSGDRQVDAAAREVYWRKQMNDNAVQRANSKMSDARQQEAKQAKREREFQKKMAEIHRNDLRIQENHLKGINEKPKAVEVEKPPKRNNVREDIDDYERAPKESLPIEVYDPMKTIAPVIQGKYTSPAPFNVGGPVHRQFHGALPKHLKEKAAAKNLQKA</sequence>
<evidence type="ECO:0000256" key="7">
    <source>
        <dbReference type="ARBA" id="ARBA00022968"/>
    </source>
</evidence>
<dbReference type="AlphaFoldDB" id="A0A6F9D838"/>
<evidence type="ECO:0000259" key="12">
    <source>
        <dbReference type="Pfam" id="PF02709"/>
    </source>
</evidence>
<dbReference type="GO" id="GO:0016020">
    <property type="term" value="C:membrane"/>
    <property type="evidence" value="ECO:0007669"/>
    <property type="project" value="UniProtKB-SubCell"/>
</dbReference>
<evidence type="ECO:0000313" key="14">
    <source>
        <dbReference type="EMBL" id="CAB3224889.1"/>
    </source>
</evidence>